<evidence type="ECO:0000313" key="2">
    <source>
        <dbReference type="Proteomes" id="UP000092445"/>
    </source>
</evidence>
<name>A0A1A9ZG85_GLOPL</name>
<dbReference type="EnsemblMetazoa" id="GPAI013653-RA">
    <property type="protein sequence ID" value="GPAI013653-PA"/>
    <property type="gene ID" value="GPAI013653"/>
</dbReference>
<dbReference type="Gene3D" id="3.40.1380.20">
    <property type="entry name" value="Pyruvate kinase, C-terminal domain"/>
    <property type="match status" value="1"/>
</dbReference>
<sequence>MYVGIPDIKLEFDTKGEEEEEEEEVEEEDISKLYCDFLTIFFKFSNNLSSVISALACSGNLKAFENAFNDAKRELETLWNKYCDPLRGIERIGAAISLAQSTPEIRVFPDEWDIVILTDAVRKDEDAIAVDATLLPLNSATSCIMRDVEAGFLCFLSGKDVTNTIKMLLTITTVMILQNLITITIHSLKKCLKKDSISWLGLMWQPRKKIFSCKETTFAFRVSNRVCPKIQVNHSSYGSILQHCLNVFLNSSVKIIFNMEDPNLVINYEFFENLWPLILDNNICDIKSEDTSTHFVPERKFDYIWAHTLLAENHFADYLEPVELTCKPSEASSIDEVKPAEEIEQKPYRGLDQCVVPLEQQLEAIDCDVQLRKRLAYDFANRTFPWYIQSPSYNNDFTLTAELKAQFTNAHEYEILYNIHIFQCNLMIIDLGMDVTLHDLERWEKFSPYVAIVTVVHSSDLFRQLKNYNNIFQPVLLEENAEQTWQEELNCALKLGIKFARSKFLFEDAGKAFVFVFSNNRGICTCDNYKILRRIYKGYISAKYIKKNFENFQRNLFNQKNKRYCKCSAQTVINLCACYALNHSLALTEEAEVEGKDNVKNINATSNTTEGMETTKISSDFGSHTSQADVAHFTNSLAYKPKRKAFY</sequence>
<protein>
    <submittedName>
        <fullName evidence="1">Uncharacterized protein</fullName>
    </submittedName>
</protein>
<dbReference type="AlphaFoldDB" id="A0A1A9ZG85"/>
<keyword evidence="2" id="KW-1185">Reference proteome</keyword>
<dbReference type="VEuPathDB" id="VectorBase:GPAI013653"/>
<dbReference type="STRING" id="7398.A0A1A9ZG85"/>
<organism evidence="1 2">
    <name type="scientific">Glossina pallidipes</name>
    <name type="common">Tsetse fly</name>
    <dbReference type="NCBI Taxonomy" id="7398"/>
    <lineage>
        <taxon>Eukaryota</taxon>
        <taxon>Metazoa</taxon>
        <taxon>Ecdysozoa</taxon>
        <taxon>Arthropoda</taxon>
        <taxon>Hexapoda</taxon>
        <taxon>Insecta</taxon>
        <taxon>Pterygota</taxon>
        <taxon>Neoptera</taxon>
        <taxon>Endopterygota</taxon>
        <taxon>Diptera</taxon>
        <taxon>Brachycera</taxon>
        <taxon>Muscomorpha</taxon>
        <taxon>Hippoboscoidea</taxon>
        <taxon>Glossinidae</taxon>
        <taxon>Glossina</taxon>
    </lineage>
</organism>
<reference evidence="1" key="2">
    <citation type="submission" date="2020-05" db="UniProtKB">
        <authorList>
            <consortium name="EnsemblMetazoa"/>
        </authorList>
    </citation>
    <scope>IDENTIFICATION</scope>
    <source>
        <strain evidence="1">IAEA</strain>
    </source>
</reference>
<dbReference type="Proteomes" id="UP000092445">
    <property type="component" value="Unassembled WGS sequence"/>
</dbReference>
<evidence type="ECO:0000313" key="1">
    <source>
        <dbReference type="EnsemblMetazoa" id="GPAI013653-PA"/>
    </source>
</evidence>
<reference evidence="2" key="1">
    <citation type="submission" date="2014-03" db="EMBL/GenBank/DDBJ databases">
        <authorList>
            <person name="Aksoy S."/>
            <person name="Warren W."/>
            <person name="Wilson R.K."/>
        </authorList>
    </citation>
    <scope>NUCLEOTIDE SEQUENCE [LARGE SCALE GENOMIC DNA]</scope>
    <source>
        <strain evidence="2">IAEA</strain>
    </source>
</reference>
<accession>A0A1A9ZG85</accession>
<proteinExistence type="predicted"/>
<dbReference type="InterPro" id="IPR036918">
    <property type="entry name" value="Pyrv_Knase_C_sf"/>
</dbReference>